<evidence type="ECO:0000313" key="3">
    <source>
        <dbReference type="EMBL" id="CAG9794696.1"/>
    </source>
</evidence>
<dbReference type="AlphaFoldDB" id="A0A9N9WIS2"/>
<dbReference type="EMBL" id="OU893338">
    <property type="protein sequence ID" value="CAG9794696.1"/>
    <property type="molecule type" value="Genomic_DNA"/>
</dbReference>
<evidence type="ECO:0000259" key="2">
    <source>
        <dbReference type="Pfam" id="PF14661"/>
    </source>
</evidence>
<reference evidence="3" key="1">
    <citation type="submission" date="2021-12" db="EMBL/GenBank/DDBJ databases">
        <authorList>
            <person name="King R."/>
        </authorList>
    </citation>
    <scope>NUCLEOTIDE SEQUENCE</scope>
</reference>
<evidence type="ECO:0000256" key="1">
    <source>
        <dbReference type="SAM" id="MobiDB-lite"/>
    </source>
</evidence>
<dbReference type="Pfam" id="PF14661">
    <property type="entry name" value="HAUS6_N"/>
    <property type="match status" value="1"/>
</dbReference>
<feature type="domain" description="HAUS augmin-like complex subunit 6 N-terminal" evidence="2">
    <location>
        <begin position="19"/>
        <end position="239"/>
    </location>
</feature>
<feature type="compositionally biased region" description="Basic and acidic residues" evidence="1">
    <location>
        <begin position="695"/>
        <end position="710"/>
    </location>
</feature>
<name>A0A9N9WIS2_9NEOP</name>
<organism evidence="3 4">
    <name type="scientific">Diatraea saccharalis</name>
    <name type="common">sugarcane borer</name>
    <dbReference type="NCBI Taxonomy" id="40085"/>
    <lineage>
        <taxon>Eukaryota</taxon>
        <taxon>Metazoa</taxon>
        <taxon>Ecdysozoa</taxon>
        <taxon>Arthropoda</taxon>
        <taxon>Hexapoda</taxon>
        <taxon>Insecta</taxon>
        <taxon>Pterygota</taxon>
        <taxon>Neoptera</taxon>
        <taxon>Endopterygota</taxon>
        <taxon>Lepidoptera</taxon>
        <taxon>Glossata</taxon>
        <taxon>Ditrysia</taxon>
        <taxon>Pyraloidea</taxon>
        <taxon>Crambidae</taxon>
        <taxon>Crambinae</taxon>
        <taxon>Diatraea</taxon>
    </lineage>
</organism>
<evidence type="ECO:0000313" key="4">
    <source>
        <dbReference type="Proteomes" id="UP001153714"/>
    </source>
</evidence>
<protein>
    <recommendedName>
        <fullName evidence="2">HAUS augmin-like complex subunit 6 N-terminal domain-containing protein</fullName>
    </recommendedName>
</protein>
<dbReference type="InterPro" id="IPR028163">
    <property type="entry name" value="HAUS_6_N"/>
</dbReference>
<feature type="region of interest" description="Disordered" evidence="1">
    <location>
        <begin position="693"/>
        <end position="716"/>
    </location>
</feature>
<reference evidence="3" key="2">
    <citation type="submission" date="2022-10" db="EMBL/GenBank/DDBJ databases">
        <authorList>
            <consortium name="ENA_rothamsted_submissions"/>
            <consortium name="culmorum"/>
            <person name="King R."/>
        </authorList>
    </citation>
    <scope>NUCLEOTIDE SEQUENCE</scope>
</reference>
<sequence length="831" mass="94659">MATITNQKDLVVNLKRETFLNVRVLSKLRPMPIELSRLVLKENAVEKPTQNLFNHLSYYLVAIIDVQVADKFSWPLYDSKSEKLFRSQLSVFINDYSAKGLLSPVMSSYLVNPGCYKVIMLMFQMSQLAVQRVLVAKIVKDDKKVLYRTVTEKYNCESGDIFEDTNKEVKVVVKKLSDYQKKRCAMEKIASVFTERIVSMEKTISSLNAQKFIDDLVDNYINKNSLDEATKTEISDIKNVQRPAPFFDNWLHYVDGTVKEMVSKWGEKVAPMLKVCTECERNTAALIGRYTGEADRSSYVVEYNHTTDEMCTSELENQVNSQQKYILKNIVKNEVLYFPNLIKSYLISVCFILKNNEIGHEIYKFNEYLETGNRNYSELVSALKMLNNRILNTEAKLQPSRLPFAQSVTLKEFGIPPLPDLTGLKANKESTGQILFDTFTPLRMSKHQFNLRRKNNSFSFSKPELKPLITPFCQAPRDNFFNSLISCRISNYDRPNVSTNFNNISMISQANSRGNDTIAECSAGFTKQQIMRLLSTKKSSSSKKFKYSIERPNINVKKGGLFNESNVSNENYALYRSHSSPDLFENRERKCFVKGSRRKLSVMQEDSPSLLEVSGIAALEKDDTYGTPDGVVGLENSRKLIDAASLPVINILQEQEKRVEKVFNEIEEDLTSFKSPTYLNKIEHECPELKPVLNEPRRSFDIKDESKTETPKTNAQLIRKTSSLERIITRFKKVRANVLPAEGKDGDGEITTIDEEKENCNAVNKDAFTADKILLPDLLSPSCSVLSIKSTDNLDQLCMDMDGIESRKPRQSLGTALGVDKTILDQFDLID</sequence>
<keyword evidence="4" id="KW-1185">Reference proteome</keyword>
<dbReference type="Proteomes" id="UP001153714">
    <property type="component" value="Chromosome 7"/>
</dbReference>
<proteinExistence type="predicted"/>
<dbReference type="OrthoDB" id="5575722at2759"/>
<accession>A0A9N9WIS2</accession>
<gene>
    <name evidence="3" type="ORF">DIATSA_LOCUS12049</name>
</gene>